<evidence type="ECO:0000313" key="1">
    <source>
        <dbReference type="EMBL" id="AXG73933.1"/>
    </source>
</evidence>
<keyword evidence="2" id="KW-1185">Reference proteome</keyword>
<reference evidence="1 2" key="1">
    <citation type="submission" date="2018-07" db="EMBL/GenBank/DDBJ databases">
        <title>Complete genome sequence of Flavobacterium arcticum type strain SM1502T.</title>
        <authorList>
            <person name="Li Y."/>
            <person name="Li D.-D."/>
        </authorList>
    </citation>
    <scope>NUCLEOTIDE SEQUENCE [LARGE SCALE GENOMIC DNA]</scope>
    <source>
        <strain evidence="1 2">SM1502</strain>
    </source>
</reference>
<protein>
    <submittedName>
        <fullName evidence="1">Uncharacterized protein</fullName>
    </submittedName>
</protein>
<dbReference type="AlphaFoldDB" id="A0A345HBH3"/>
<gene>
    <name evidence="1" type="ORF">DVK85_06620</name>
</gene>
<dbReference type="EMBL" id="CP031188">
    <property type="protein sequence ID" value="AXG73933.1"/>
    <property type="molecule type" value="Genomic_DNA"/>
</dbReference>
<dbReference type="OrthoDB" id="1377500at2"/>
<name>A0A345HBH3_9FLAO</name>
<accession>A0A345HBH3</accession>
<dbReference type="KEGG" id="fat:DVK85_06620"/>
<organism evidence="1 2">
    <name type="scientific">Flavobacterium arcticum</name>
    <dbReference type="NCBI Taxonomy" id="1784713"/>
    <lineage>
        <taxon>Bacteria</taxon>
        <taxon>Pseudomonadati</taxon>
        <taxon>Bacteroidota</taxon>
        <taxon>Flavobacteriia</taxon>
        <taxon>Flavobacteriales</taxon>
        <taxon>Flavobacteriaceae</taxon>
        <taxon>Flavobacterium</taxon>
    </lineage>
</organism>
<evidence type="ECO:0000313" key="2">
    <source>
        <dbReference type="Proteomes" id="UP000253951"/>
    </source>
</evidence>
<proteinExistence type="predicted"/>
<dbReference type="Proteomes" id="UP000253951">
    <property type="component" value="Chromosome"/>
</dbReference>
<dbReference type="RefSeq" id="WP_114677692.1">
    <property type="nucleotide sequence ID" value="NZ_CP031188.1"/>
</dbReference>
<sequence>MIIINTVSDTRFSFNGIEYLKNYTSTVHNNSLSIFNCYERKDVLLEPTPYNQVTLDGQIYSSASGLHAALLSVIYTRSTLAGGTDYNQDNRGKKIYLGSITEEIYPLEVIDKINAITTTITATDSPVLFWGNRVVNGQAVEKLNYLWMGGKGVFGAGGQSVNLYDLYALPISNLSTEDILGLDDTVINPLGEIPDGDFLTVINQGYWELNLYNKTYFFSYTTDDVLYFVTFVGEPDIYEGNFTEDDFISTANSAQIPEPIIPTQQQVTAAGSDIYNLSHLFYMNNEAIKVSGIGLDYKRDTKQKDIRFEQPNNNDAEIVTYTIPAKADDDTFAMKSDSKKQELKIIDSFIIDGLYTIVNDDFGKTLVYNGAENINMLLSTNVSYETGYFLNFLQASTGNIELVTDGFVLHHAPDELPITYGFYSLAGVTILEEFSAMVFGKLKLAD</sequence>